<gene>
    <name evidence="1" type="ORF">MLD38_036645</name>
</gene>
<dbReference type="EMBL" id="CM042890">
    <property type="protein sequence ID" value="KAI4311778.1"/>
    <property type="molecule type" value="Genomic_DNA"/>
</dbReference>
<sequence>MFIPLQPQSDDEEVDAAKRGRKGKRGLQPAEIFPEALQLLGAILRVSSSFAWLKCEDKHGTSSSDLAGRYFGALTHSDGGVPDTSPTSENKSAFLGRWPRFAARLSDTSLGARIAFLTINYSKRKQLRPMVPAYLIEQYLIEHFGQRNPRRGTEVTELAAGSIILLTGPCFGIGSRRCAFGSYLKEGKFHQARKGNSWSIGLSFSRGLISSWELRDPGPFWYPERNVLQVYKRAGSCKFDTSWCKGVCMLYKDGAMQIWRSL</sequence>
<evidence type="ECO:0000313" key="1">
    <source>
        <dbReference type="EMBL" id="KAI4311778.1"/>
    </source>
</evidence>
<proteinExistence type="predicted"/>
<name>A0ACB9LL14_9MYRT</name>
<dbReference type="Proteomes" id="UP001057402">
    <property type="component" value="Chromosome 11"/>
</dbReference>
<protein>
    <submittedName>
        <fullName evidence="1">Uncharacterized protein</fullName>
    </submittedName>
</protein>
<keyword evidence="2" id="KW-1185">Reference proteome</keyword>
<accession>A0ACB9LL14</accession>
<evidence type="ECO:0000313" key="2">
    <source>
        <dbReference type="Proteomes" id="UP001057402"/>
    </source>
</evidence>
<comment type="caution">
    <text evidence="1">The sequence shown here is derived from an EMBL/GenBank/DDBJ whole genome shotgun (WGS) entry which is preliminary data.</text>
</comment>
<reference evidence="2" key="1">
    <citation type="journal article" date="2023" name="Front. Plant Sci.">
        <title>Chromosomal-level genome assembly of Melastoma candidum provides insights into trichome evolution.</title>
        <authorList>
            <person name="Zhong Y."/>
            <person name="Wu W."/>
            <person name="Sun C."/>
            <person name="Zou P."/>
            <person name="Liu Y."/>
            <person name="Dai S."/>
            <person name="Zhou R."/>
        </authorList>
    </citation>
    <scope>NUCLEOTIDE SEQUENCE [LARGE SCALE GENOMIC DNA]</scope>
</reference>
<organism evidence="1 2">
    <name type="scientific">Melastoma candidum</name>
    <dbReference type="NCBI Taxonomy" id="119954"/>
    <lineage>
        <taxon>Eukaryota</taxon>
        <taxon>Viridiplantae</taxon>
        <taxon>Streptophyta</taxon>
        <taxon>Embryophyta</taxon>
        <taxon>Tracheophyta</taxon>
        <taxon>Spermatophyta</taxon>
        <taxon>Magnoliopsida</taxon>
        <taxon>eudicotyledons</taxon>
        <taxon>Gunneridae</taxon>
        <taxon>Pentapetalae</taxon>
        <taxon>rosids</taxon>
        <taxon>malvids</taxon>
        <taxon>Myrtales</taxon>
        <taxon>Melastomataceae</taxon>
        <taxon>Melastomatoideae</taxon>
        <taxon>Melastomateae</taxon>
        <taxon>Melastoma</taxon>
    </lineage>
</organism>